<dbReference type="SUPFAM" id="SSF58104">
    <property type="entry name" value="Methyl-accepting chemotaxis protein (MCP) signaling domain"/>
    <property type="match status" value="1"/>
</dbReference>
<keyword evidence="8 9" id="KW-0807">Transducer</keyword>
<keyword evidence="7 10" id="KW-0472">Membrane</keyword>
<feature type="transmembrane region" description="Helical" evidence="10">
    <location>
        <begin position="16"/>
        <end position="35"/>
    </location>
</feature>
<comment type="caution">
    <text evidence="12">The sequence shown here is derived from an EMBL/GenBank/DDBJ whole genome shotgun (WGS) entry which is preliminary data.</text>
</comment>
<keyword evidence="4" id="KW-0145">Chemotaxis</keyword>
<sequence length="389" mass="41692">MTLVFIRSIRMPFLPWKPLAVPAALTVVHVAVLLLANGGAWVWLSGLAAAAAWGALAVMQMQRVQQQQLDIARLESQSERRASSLREMRGGLMQEALAAASEVDRVRGLINDAVRQLGAAFNEMDRHARVQEQAVASILARDGSAGATTDVRRFAETAVELMRGLAESLSDVSRQSVATVEQIDEMVKHLDAIFELLGDVKTIADQTNLLALNAAIEAARAGEAGRGFAVVAEEVRSLSERSTNFNEQIRKLVSVSKDAIARVRDTVGEMATRDSTLSSGAHDEVRQLLGQVDAINDGLSGSLRTVSDARAQISEAVGRAVRCLQFEDISTQALGTAAAHAKRVEAIGSELENDANTPTAKAAGAEDWRKPLHQPVAQVSMEAGTVDLF</sequence>
<evidence type="ECO:0000256" key="2">
    <source>
        <dbReference type="ARBA" id="ARBA00022475"/>
    </source>
</evidence>
<evidence type="ECO:0000313" key="13">
    <source>
        <dbReference type="Proteomes" id="UP000653472"/>
    </source>
</evidence>
<keyword evidence="13" id="KW-1185">Reference proteome</keyword>
<dbReference type="GO" id="GO:0006935">
    <property type="term" value="P:chemotaxis"/>
    <property type="evidence" value="ECO:0007669"/>
    <property type="project" value="UniProtKB-KW"/>
</dbReference>
<evidence type="ECO:0000256" key="9">
    <source>
        <dbReference type="PROSITE-ProRule" id="PRU00284"/>
    </source>
</evidence>
<protein>
    <submittedName>
        <fullName evidence="12">Chemotaxis protein</fullName>
    </submittedName>
</protein>
<dbReference type="InterPro" id="IPR004089">
    <property type="entry name" value="MCPsignal_dom"/>
</dbReference>
<gene>
    <name evidence="12" type="ORF">G7Y82_05295</name>
</gene>
<feature type="transmembrane region" description="Helical" evidence="10">
    <location>
        <begin position="41"/>
        <end position="59"/>
    </location>
</feature>
<dbReference type="GO" id="GO:0007165">
    <property type="term" value="P:signal transduction"/>
    <property type="evidence" value="ECO:0007669"/>
    <property type="project" value="UniProtKB-KW"/>
</dbReference>
<proteinExistence type="predicted"/>
<dbReference type="PANTHER" id="PTHR32089:SF39">
    <property type="entry name" value="METHYL-ACCEPTING CHEMOTAXIS PROTEIN HLYB"/>
    <property type="match status" value="1"/>
</dbReference>
<keyword evidence="5 10" id="KW-0812">Transmembrane</keyword>
<feature type="domain" description="Methyl-accepting transducer" evidence="11">
    <location>
        <begin position="95"/>
        <end position="325"/>
    </location>
</feature>
<evidence type="ECO:0000256" key="8">
    <source>
        <dbReference type="ARBA" id="ARBA00023224"/>
    </source>
</evidence>
<evidence type="ECO:0000256" key="1">
    <source>
        <dbReference type="ARBA" id="ARBA00004651"/>
    </source>
</evidence>
<dbReference type="GO" id="GO:0005886">
    <property type="term" value="C:plasma membrane"/>
    <property type="evidence" value="ECO:0007669"/>
    <property type="project" value="UniProtKB-SubCell"/>
</dbReference>
<dbReference type="PANTHER" id="PTHR32089">
    <property type="entry name" value="METHYL-ACCEPTING CHEMOTAXIS PROTEIN MCPB"/>
    <property type="match status" value="1"/>
</dbReference>
<dbReference type="EMBL" id="JAAVXB010000002">
    <property type="protein sequence ID" value="NKF21724.1"/>
    <property type="molecule type" value="Genomic_DNA"/>
</dbReference>
<dbReference type="Proteomes" id="UP000653472">
    <property type="component" value="Unassembled WGS sequence"/>
</dbReference>
<keyword evidence="6 10" id="KW-1133">Transmembrane helix</keyword>
<evidence type="ECO:0000256" key="5">
    <source>
        <dbReference type="ARBA" id="ARBA00022692"/>
    </source>
</evidence>
<dbReference type="AlphaFoldDB" id="A0A969W8Y6"/>
<dbReference type="PROSITE" id="PS50111">
    <property type="entry name" value="CHEMOTAXIS_TRANSDUC_2"/>
    <property type="match status" value="1"/>
</dbReference>
<evidence type="ECO:0000313" key="12">
    <source>
        <dbReference type="EMBL" id="NKF21724.1"/>
    </source>
</evidence>
<evidence type="ECO:0000259" key="11">
    <source>
        <dbReference type="PROSITE" id="PS50111"/>
    </source>
</evidence>
<evidence type="ECO:0000256" key="6">
    <source>
        <dbReference type="ARBA" id="ARBA00022989"/>
    </source>
</evidence>
<keyword evidence="3" id="KW-0488">Methylation</keyword>
<accession>A0A969W8Y6</accession>
<evidence type="ECO:0000256" key="7">
    <source>
        <dbReference type="ARBA" id="ARBA00023136"/>
    </source>
</evidence>
<dbReference type="Pfam" id="PF00015">
    <property type="entry name" value="MCPsignal"/>
    <property type="match status" value="1"/>
</dbReference>
<organism evidence="12 13">
    <name type="scientific">Solimonas marina</name>
    <dbReference type="NCBI Taxonomy" id="2714601"/>
    <lineage>
        <taxon>Bacteria</taxon>
        <taxon>Pseudomonadati</taxon>
        <taxon>Pseudomonadota</taxon>
        <taxon>Gammaproteobacteria</taxon>
        <taxon>Nevskiales</taxon>
        <taxon>Nevskiaceae</taxon>
        <taxon>Solimonas</taxon>
    </lineage>
</organism>
<name>A0A969W8Y6_9GAMM</name>
<reference evidence="12" key="1">
    <citation type="submission" date="2020-03" db="EMBL/GenBank/DDBJ databases">
        <title>Solimonas marina sp. nov., isolated from deep seawater of the Pacific Ocean.</title>
        <authorList>
            <person name="Liu X."/>
            <person name="Lai Q."/>
            <person name="Sun F."/>
            <person name="Gai Y."/>
            <person name="Li G."/>
            <person name="Shao Z."/>
        </authorList>
    </citation>
    <scope>NUCLEOTIDE SEQUENCE</scope>
    <source>
        <strain evidence="12">C16B3</strain>
    </source>
</reference>
<evidence type="ECO:0000256" key="4">
    <source>
        <dbReference type="ARBA" id="ARBA00022500"/>
    </source>
</evidence>
<dbReference type="SMART" id="SM00283">
    <property type="entry name" value="MA"/>
    <property type="match status" value="1"/>
</dbReference>
<dbReference type="Gene3D" id="1.10.287.950">
    <property type="entry name" value="Methyl-accepting chemotaxis protein"/>
    <property type="match status" value="1"/>
</dbReference>
<evidence type="ECO:0000256" key="3">
    <source>
        <dbReference type="ARBA" id="ARBA00022481"/>
    </source>
</evidence>
<evidence type="ECO:0000256" key="10">
    <source>
        <dbReference type="SAM" id="Phobius"/>
    </source>
</evidence>
<keyword evidence="2" id="KW-1003">Cell membrane</keyword>
<comment type="subcellular location">
    <subcellularLocation>
        <location evidence="1">Cell membrane</location>
        <topology evidence="1">Multi-pass membrane protein</topology>
    </subcellularLocation>
</comment>